<protein>
    <submittedName>
        <fullName evidence="1">Uncharacterized protein</fullName>
    </submittedName>
</protein>
<sequence>MPAQKVPEGCQHTKMRQPLSFLMGAVLICVRNRQKLASIRLIFFFPHR</sequence>
<dbReference type="EMBL" id="ACCL02000012">
    <property type="protein sequence ID" value="EET60299.1"/>
    <property type="molecule type" value="Genomic_DNA"/>
</dbReference>
<proteinExistence type="predicted"/>
<keyword evidence="2" id="KW-1185">Reference proteome</keyword>
<accession>C6LGU9</accession>
<dbReference type="AlphaFoldDB" id="C6LGU9"/>
<gene>
    <name evidence="1" type="ORF">BRYFOR_07859</name>
</gene>
<evidence type="ECO:0000313" key="1">
    <source>
        <dbReference type="EMBL" id="EET60299.1"/>
    </source>
</evidence>
<reference evidence="1" key="1">
    <citation type="submission" date="2009-07" db="EMBL/GenBank/DDBJ databases">
        <authorList>
            <person name="Weinstock G."/>
            <person name="Sodergren E."/>
            <person name="Clifton S."/>
            <person name="Fulton L."/>
            <person name="Fulton B."/>
            <person name="Courtney L."/>
            <person name="Fronick C."/>
            <person name="Harrison M."/>
            <person name="Strong C."/>
            <person name="Farmer C."/>
            <person name="Delahaunty K."/>
            <person name="Markovic C."/>
            <person name="Hall O."/>
            <person name="Minx P."/>
            <person name="Tomlinson C."/>
            <person name="Mitreva M."/>
            <person name="Nelson J."/>
            <person name="Hou S."/>
            <person name="Wollam A."/>
            <person name="Pepin K.H."/>
            <person name="Johnson M."/>
            <person name="Bhonagiri V."/>
            <person name="Nash W.E."/>
            <person name="Warren W."/>
            <person name="Chinwalla A."/>
            <person name="Mardis E.R."/>
            <person name="Wilson R.K."/>
        </authorList>
    </citation>
    <scope>NUCLEOTIDE SEQUENCE [LARGE SCALE GENOMIC DNA]</scope>
    <source>
        <strain evidence="1">DSM 14469</strain>
    </source>
</reference>
<comment type="caution">
    <text evidence="1">The sequence shown here is derived from an EMBL/GenBank/DDBJ whole genome shotgun (WGS) entry which is preliminary data.</text>
</comment>
<name>C6LGU9_9FIRM</name>
<dbReference type="Proteomes" id="UP000005561">
    <property type="component" value="Unassembled WGS sequence"/>
</dbReference>
<organism evidence="1 2">
    <name type="scientific">Marvinbryantia formatexigens DSM 14469</name>
    <dbReference type="NCBI Taxonomy" id="478749"/>
    <lineage>
        <taxon>Bacteria</taxon>
        <taxon>Bacillati</taxon>
        <taxon>Bacillota</taxon>
        <taxon>Clostridia</taxon>
        <taxon>Lachnospirales</taxon>
        <taxon>Lachnospiraceae</taxon>
        <taxon>Marvinbryantia</taxon>
    </lineage>
</organism>
<evidence type="ECO:0000313" key="2">
    <source>
        <dbReference type="Proteomes" id="UP000005561"/>
    </source>
</evidence>